<gene>
    <name evidence="3" type="primary">LOC115229375</name>
</gene>
<keyword evidence="1" id="KW-0812">Transmembrane</keyword>
<proteinExistence type="predicted"/>
<reference evidence="3" key="1">
    <citation type="submission" date="2025-08" db="UniProtKB">
        <authorList>
            <consortium name="RefSeq"/>
        </authorList>
    </citation>
    <scope>IDENTIFICATION</scope>
</reference>
<keyword evidence="1" id="KW-1133">Transmembrane helix</keyword>
<keyword evidence="1" id="KW-0472">Membrane</keyword>
<dbReference type="Proteomes" id="UP000515154">
    <property type="component" value="Unplaced"/>
</dbReference>
<evidence type="ECO:0000313" key="2">
    <source>
        <dbReference type="Proteomes" id="UP000515154"/>
    </source>
</evidence>
<feature type="transmembrane region" description="Helical" evidence="1">
    <location>
        <begin position="20"/>
        <end position="36"/>
    </location>
</feature>
<organism evidence="2 3">
    <name type="scientific">Octopus sinensis</name>
    <name type="common">East Asian common octopus</name>
    <dbReference type="NCBI Taxonomy" id="2607531"/>
    <lineage>
        <taxon>Eukaryota</taxon>
        <taxon>Metazoa</taxon>
        <taxon>Spiralia</taxon>
        <taxon>Lophotrochozoa</taxon>
        <taxon>Mollusca</taxon>
        <taxon>Cephalopoda</taxon>
        <taxon>Coleoidea</taxon>
        <taxon>Octopodiformes</taxon>
        <taxon>Octopoda</taxon>
        <taxon>Incirrata</taxon>
        <taxon>Octopodidae</taxon>
        <taxon>Octopus</taxon>
    </lineage>
</organism>
<protein>
    <submittedName>
        <fullName evidence="3">Uncharacterized protein LOC115229375 isoform X2</fullName>
    </submittedName>
</protein>
<dbReference type="RefSeq" id="XP_036355079.1">
    <property type="nucleotide sequence ID" value="XM_036499186.1"/>
</dbReference>
<dbReference type="AlphaFoldDB" id="A0A7E6EII8"/>
<evidence type="ECO:0000313" key="3">
    <source>
        <dbReference type="RefSeq" id="XP_036355079.1"/>
    </source>
</evidence>
<accession>A0A7E6EII8</accession>
<evidence type="ECO:0000256" key="1">
    <source>
        <dbReference type="SAM" id="Phobius"/>
    </source>
</evidence>
<sequence length="173" mass="19419">MVVLFDIENYLYYSHKKCLILNNIPICITFYFFLGVKRNKETSSAKGTEDNYATISDEALNAARANAISSKPNTNEEQYAEASGPSYLELKPADMKISYVNVSRKPDVVEEQCAEVSEPKYLEMGQRNTDGTYVNVSKKPADGTYVNVSKNLLVTNEGLCSTDEQKEPRSFQN</sequence>
<keyword evidence="2" id="KW-1185">Reference proteome</keyword>
<name>A0A7E6EII8_9MOLL</name>